<evidence type="ECO:0000256" key="1">
    <source>
        <dbReference type="ARBA" id="ARBA00000707"/>
    </source>
</evidence>
<dbReference type="RefSeq" id="XP_001452143.1">
    <property type="nucleotide sequence ID" value="XM_001452106.1"/>
</dbReference>
<dbReference type="InterPro" id="IPR038765">
    <property type="entry name" value="Papain-like_cys_pep_sf"/>
</dbReference>
<comment type="catalytic activity">
    <reaction evidence="1">
        <text>Thiol-dependent hydrolysis of ester, thioester, amide, peptide and isopeptide bonds formed by the C-terminal Gly of ubiquitin (a 76-residue protein attached to proteins as an intracellular targeting signal).</text>
        <dbReference type="EC" id="3.4.19.12"/>
    </reaction>
</comment>
<reference evidence="9 10" key="1">
    <citation type="journal article" date="2006" name="Nature">
        <title>Global trends of whole-genome duplications revealed by the ciliate Paramecium tetraurelia.</title>
        <authorList>
            <consortium name="Genoscope"/>
            <person name="Aury J.-M."/>
            <person name="Jaillon O."/>
            <person name="Duret L."/>
            <person name="Noel B."/>
            <person name="Jubin C."/>
            <person name="Porcel B.M."/>
            <person name="Segurens B."/>
            <person name="Daubin V."/>
            <person name="Anthouard V."/>
            <person name="Aiach N."/>
            <person name="Arnaiz O."/>
            <person name="Billaut A."/>
            <person name="Beisson J."/>
            <person name="Blanc I."/>
            <person name="Bouhouche K."/>
            <person name="Camara F."/>
            <person name="Duharcourt S."/>
            <person name="Guigo R."/>
            <person name="Gogendeau D."/>
            <person name="Katinka M."/>
            <person name="Keller A.-M."/>
            <person name="Kissmehl R."/>
            <person name="Klotz C."/>
            <person name="Koll F."/>
            <person name="Le Moue A."/>
            <person name="Lepere C."/>
            <person name="Malinsky S."/>
            <person name="Nowacki M."/>
            <person name="Nowak J.K."/>
            <person name="Plattner H."/>
            <person name="Poulain J."/>
            <person name="Ruiz F."/>
            <person name="Serrano V."/>
            <person name="Zagulski M."/>
            <person name="Dessen P."/>
            <person name="Betermier M."/>
            <person name="Weissenbach J."/>
            <person name="Scarpelli C."/>
            <person name="Schachter V."/>
            <person name="Sperling L."/>
            <person name="Meyer E."/>
            <person name="Cohen J."/>
            <person name="Wincker P."/>
        </authorList>
    </citation>
    <scope>NUCLEOTIDE SEQUENCE [LARGE SCALE GENOMIC DNA]</scope>
    <source>
        <strain evidence="9 10">Stock d4-2</strain>
    </source>
</reference>
<dbReference type="eggNOG" id="KOG1870">
    <property type="taxonomic scope" value="Eukaryota"/>
</dbReference>
<dbReference type="GO" id="GO:0016579">
    <property type="term" value="P:protein deubiquitination"/>
    <property type="evidence" value="ECO:0007669"/>
    <property type="project" value="InterPro"/>
</dbReference>
<dbReference type="GO" id="GO:0006508">
    <property type="term" value="P:proteolysis"/>
    <property type="evidence" value="ECO:0007669"/>
    <property type="project" value="UniProtKB-KW"/>
</dbReference>
<evidence type="ECO:0000259" key="8">
    <source>
        <dbReference type="PROSITE" id="PS50235"/>
    </source>
</evidence>
<proteinExistence type="inferred from homology"/>
<dbReference type="GO" id="GO:0004843">
    <property type="term" value="F:cysteine-type deubiquitinase activity"/>
    <property type="evidence" value="ECO:0007669"/>
    <property type="project" value="UniProtKB-EC"/>
</dbReference>
<evidence type="ECO:0000256" key="4">
    <source>
        <dbReference type="ARBA" id="ARBA00022670"/>
    </source>
</evidence>
<comment type="similarity">
    <text evidence="2">Belongs to the peptidase C19 family.</text>
</comment>
<dbReference type="STRING" id="5888.A0DNX9"/>
<protein>
    <recommendedName>
        <fullName evidence="3">ubiquitinyl hydrolase 1</fullName>
        <ecNumber evidence="3">3.4.19.12</ecNumber>
    </recommendedName>
</protein>
<dbReference type="Pfam" id="PF00443">
    <property type="entry name" value="UCH"/>
    <property type="match status" value="1"/>
</dbReference>
<keyword evidence="7" id="KW-0788">Thiol protease</keyword>
<accession>A0DNX9</accession>
<dbReference type="EC" id="3.4.19.12" evidence="3"/>
<evidence type="ECO:0000313" key="10">
    <source>
        <dbReference type="Proteomes" id="UP000000600"/>
    </source>
</evidence>
<dbReference type="OMA" id="IAFINMA"/>
<name>A0DNX9_PARTE</name>
<dbReference type="CDD" id="cd02674">
    <property type="entry name" value="Peptidase_C19R"/>
    <property type="match status" value="1"/>
</dbReference>
<keyword evidence="5" id="KW-0833">Ubl conjugation pathway</keyword>
<dbReference type="PANTHER" id="PTHR21646">
    <property type="entry name" value="UBIQUITIN CARBOXYL-TERMINAL HYDROLASE"/>
    <property type="match status" value="1"/>
</dbReference>
<sequence length="251" mass="29590">MVNPNDQMQKIELVVFWNKSPFQNINAGDIYQYYSSQQYRKQIEEENNNADQENNGKGRMMGKNNQTSYIMNPPPKVTLQECLRFSEQPEQLAEDNAWYCKVCKDHVQAYKSMQIYKASDILIFTLKRFKASHGFFKQKLETFVEFPVRGLDLTEFIINQNKPHENFQIEEEQKKLIYDLYAVSNHFGGMGGGHYTAYAKNHFNGQWYNFDDSQVSELEEDQVVSKSAYVLFYKRRSEQEQTQTLNTQELN</sequence>
<feature type="domain" description="USP" evidence="8">
    <location>
        <begin position="1"/>
        <end position="236"/>
    </location>
</feature>
<organism evidence="9 10">
    <name type="scientific">Paramecium tetraurelia</name>
    <dbReference type="NCBI Taxonomy" id="5888"/>
    <lineage>
        <taxon>Eukaryota</taxon>
        <taxon>Sar</taxon>
        <taxon>Alveolata</taxon>
        <taxon>Ciliophora</taxon>
        <taxon>Intramacronucleata</taxon>
        <taxon>Oligohymenophorea</taxon>
        <taxon>Peniculida</taxon>
        <taxon>Parameciidae</taxon>
        <taxon>Paramecium</taxon>
    </lineage>
</organism>
<evidence type="ECO:0000256" key="7">
    <source>
        <dbReference type="ARBA" id="ARBA00022807"/>
    </source>
</evidence>
<dbReference type="InParanoid" id="A0DNX9"/>
<keyword evidence="10" id="KW-1185">Reference proteome</keyword>
<dbReference type="HOGENOM" id="CLU_1108872_0_0_1"/>
<dbReference type="MEROPS" id="C19.A64"/>
<dbReference type="EMBL" id="CT868518">
    <property type="protein sequence ID" value="CAK84746.1"/>
    <property type="molecule type" value="Genomic_DNA"/>
</dbReference>
<dbReference type="Proteomes" id="UP000000600">
    <property type="component" value="Unassembled WGS sequence"/>
</dbReference>
<evidence type="ECO:0000313" key="9">
    <source>
        <dbReference type="EMBL" id="CAK84746.1"/>
    </source>
</evidence>
<dbReference type="OrthoDB" id="292964at2759"/>
<dbReference type="InterPro" id="IPR001394">
    <property type="entry name" value="Peptidase_C19_UCH"/>
</dbReference>
<dbReference type="KEGG" id="ptm:GSPATT00018942001"/>
<dbReference type="SUPFAM" id="SSF54001">
    <property type="entry name" value="Cysteine proteinases"/>
    <property type="match status" value="1"/>
</dbReference>
<dbReference type="PROSITE" id="PS00973">
    <property type="entry name" value="USP_2"/>
    <property type="match status" value="1"/>
</dbReference>
<dbReference type="PROSITE" id="PS50235">
    <property type="entry name" value="USP_3"/>
    <property type="match status" value="1"/>
</dbReference>
<dbReference type="PANTHER" id="PTHR21646:SF24">
    <property type="entry name" value="UBIQUITIN CARBOXYL-TERMINAL HYDROLASE"/>
    <property type="match status" value="1"/>
</dbReference>
<dbReference type="InterPro" id="IPR028889">
    <property type="entry name" value="USP"/>
</dbReference>
<gene>
    <name evidence="9" type="ORF">GSPATT00018942001</name>
</gene>
<evidence type="ECO:0000256" key="5">
    <source>
        <dbReference type="ARBA" id="ARBA00022786"/>
    </source>
</evidence>
<dbReference type="Gene3D" id="3.90.70.10">
    <property type="entry name" value="Cysteine proteinases"/>
    <property type="match status" value="1"/>
</dbReference>
<dbReference type="InterPro" id="IPR050185">
    <property type="entry name" value="Ub_carboxyl-term_hydrolase"/>
</dbReference>
<keyword evidence="4" id="KW-0645">Protease</keyword>
<dbReference type="InterPro" id="IPR018200">
    <property type="entry name" value="USP_CS"/>
</dbReference>
<keyword evidence="6" id="KW-0378">Hydrolase</keyword>
<evidence type="ECO:0000256" key="2">
    <source>
        <dbReference type="ARBA" id="ARBA00009085"/>
    </source>
</evidence>
<evidence type="ECO:0000256" key="3">
    <source>
        <dbReference type="ARBA" id="ARBA00012759"/>
    </source>
</evidence>
<evidence type="ECO:0000256" key="6">
    <source>
        <dbReference type="ARBA" id="ARBA00022801"/>
    </source>
</evidence>
<dbReference type="GeneID" id="5037928"/>
<dbReference type="AlphaFoldDB" id="A0DNX9"/>